<dbReference type="Gene3D" id="1.25.40.10">
    <property type="entry name" value="Tetratricopeptide repeat domain"/>
    <property type="match status" value="1"/>
</dbReference>
<dbReference type="EMBL" id="VAUV01000019">
    <property type="protein sequence ID" value="TLD68770.1"/>
    <property type="molecule type" value="Genomic_DNA"/>
</dbReference>
<keyword evidence="3" id="KW-1185">Reference proteome</keyword>
<dbReference type="InterPro" id="IPR011990">
    <property type="entry name" value="TPR-like_helical_dom_sf"/>
</dbReference>
<evidence type="ECO:0000313" key="3">
    <source>
        <dbReference type="Proteomes" id="UP000306196"/>
    </source>
</evidence>
<comment type="caution">
    <text evidence="2">The sequence shown here is derived from an EMBL/GenBank/DDBJ whole genome shotgun (WGS) entry which is preliminary data.</text>
</comment>
<dbReference type="SUPFAM" id="SSF48452">
    <property type="entry name" value="TPR-like"/>
    <property type="match status" value="1"/>
</dbReference>
<protein>
    <recommendedName>
        <fullName evidence="4">Tetratricopeptide repeat protein</fullName>
    </recommendedName>
</protein>
<feature type="chain" id="PRO_5024342287" description="Tetratricopeptide repeat protein" evidence="1">
    <location>
        <begin position="24"/>
        <end position="212"/>
    </location>
</feature>
<keyword evidence="1" id="KW-0732">Signal</keyword>
<sequence>MKRRIQSMMSVVVLMLSWDCLLAQQPGDEVMATVGQVRQELEKNQDNHARRLMLARFLHGFGEVKEAMKFCEGITIEAQNSSLRWRARFEMFLMRSELGDGQAAKKVLLKELKTPPPANEKYDPWMLKIGNYLVGKMEEEEFAKRSLPKLQDPLFHDTHYYMGMKMWIEGDRDGAFAQFRNAMEVSKESSATYQAAKLRLEIDETGKPLLEP</sequence>
<accession>A0A5R8K904</accession>
<evidence type="ECO:0000256" key="1">
    <source>
        <dbReference type="SAM" id="SignalP"/>
    </source>
</evidence>
<feature type="signal peptide" evidence="1">
    <location>
        <begin position="1"/>
        <end position="23"/>
    </location>
</feature>
<dbReference type="Proteomes" id="UP000306196">
    <property type="component" value="Unassembled WGS sequence"/>
</dbReference>
<proteinExistence type="predicted"/>
<dbReference type="AlphaFoldDB" id="A0A5R8K904"/>
<evidence type="ECO:0008006" key="4">
    <source>
        <dbReference type="Google" id="ProtNLM"/>
    </source>
</evidence>
<name>A0A5R8K904_9BACT</name>
<gene>
    <name evidence="2" type="ORF">FEM03_20770</name>
</gene>
<evidence type="ECO:0000313" key="2">
    <source>
        <dbReference type="EMBL" id="TLD68770.1"/>
    </source>
</evidence>
<organism evidence="2 3">
    <name type="scientific">Phragmitibacter flavus</name>
    <dbReference type="NCBI Taxonomy" id="2576071"/>
    <lineage>
        <taxon>Bacteria</taxon>
        <taxon>Pseudomonadati</taxon>
        <taxon>Verrucomicrobiota</taxon>
        <taxon>Verrucomicrobiia</taxon>
        <taxon>Verrucomicrobiales</taxon>
        <taxon>Verrucomicrobiaceae</taxon>
        <taxon>Phragmitibacter</taxon>
    </lineage>
</organism>
<dbReference type="RefSeq" id="WP_138088230.1">
    <property type="nucleotide sequence ID" value="NZ_VAUV01000019.1"/>
</dbReference>
<reference evidence="2 3" key="1">
    <citation type="submission" date="2019-05" db="EMBL/GenBank/DDBJ databases">
        <title>Verrucobacter flavum gen. nov., sp. nov. a new member of the family Verrucomicrobiaceae.</title>
        <authorList>
            <person name="Szuroczki S."/>
            <person name="Abbaszade G."/>
            <person name="Szabo A."/>
            <person name="Felfoldi T."/>
            <person name="Schumann P."/>
            <person name="Boka K."/>
            <person name="Keki Z."/>
            <person name="Toumi M."/>
            <person name="Toth E."/>
        </authorList>
    </citation>
    <scope>NUCLEOTIDE SEQUENCE [LARGE SCALE GENOMIC DNA]</scope>
    <source>
        <strain evidence="2 3">MG-N-17</strain>
    </source>
</reference>